<dbReference type="Proteomes" id="UP000294862">
    <property type="component" value="Unassembled WGS sequence"/>
</dbReference>
<accession>A0A4R2IBT6</accession>
<evidence type="ECO:0000313" key="2">
    <source>
        <dbReference type="Proteomes" id="UP000294862"/>
    </source>
</evidence>
<sequence length="58" mass="6230">MNPEEKSCANHWCSCTVHDHDEFCSPACAEQAAEGVRPPCNCVHEGCAGTVPQSLREG</sequence>
<protein>
    <recommendedName>
        <fullName evidence="3">Metallothionein</fullName>
    </recommendedName>
</protein>
<dbReference type="RefSeq" id="WP_158287451.1">
    <property type="nucleotide sequence ID" value="NZ_JACGXM010000007.1"/>
</dbReference>
<dbReference type="AlphaFoldDB" id="A0A4R2IBT6"/>
<name>A0A4R2IBT6_9GAMM</name>
<organism evidence="1 2">
    <name type="scientific">Dokdonella fugitiva</name>
    <dbReference type="NCBI Taxonomy" id="328517"/>
    <lineage>
        <taxon>Bacteria</taxon>
        <taxon>Pseudomonadati</taxon>
        <taxon>Pseudomonadota</taxon>
        <taxon>Gammaproteobacteria</taxon>
        <taxon>Lysobacterales</taxon>
        <taxon>Rhodanobacteraceae</taxon>
        <taxon>Dokdonella</taxon>
    </lineage>
</organism>
<evidence type="ECO:0008006" key="3">
    <source>
        <dbReference type="Google" id="ProtNLM"/>
    </source>
</evidence>
<reference evidence="1 2" key="1">
    <citation type="journal article" date="2015" name="Stand. Genomic Sci.">
        <title>Genomic Encyclopedia of Bacterial and Archaeal Type Strains, Phase III: the genomes of soil and plant-associated and newly described type strains.</title>
        <authorList>
            <person name="Whitman W.B."/>
            <person name="Woyke T."/>
            <person name="Klenk H.P."/>
            <person name="Zhou Y."/>
            <person name="Lilburn T.G."/>
            <person name="Beck B.J."/>
            <person name="De Vos P."/>
            <person name="Vandamme P."/>
            <person name="Eisen J.A."/>
            <person name="Garrity G."/>
            <person name="Hugenholtz P."/>
            <person name="Kyrpides N.C."/>
        </authorList>
    </citation>
    <scope>NUCLEOTIDE SEQUENCE [LARGE SCALE GENOMIC DNA]</scope>
    <source>
        <strain evidence="1 2">A3</strain>
    </source>
</reference>
<proteinExistence type="predicted"/>
<comment type="caution">
    <text evidence="1">The sequence shown here is derived from an EMBL/GenBank/DDBJ whole genome shotgun (WGS) entry which is preliminary data.</text>
</comment>
<dbReference type="OrthoDB" id="5959818at2"/>
<evidence type="ECO:0000313" key="1">
    <source>
        <dbReference type="EMBL" id="TCO39995.1"/>
    </source>
</evidence>
<keyword evidence="2" id="KW-1185">Reference proteome</keyword>
<dbReference type="EMBL" id="SLWQ01000006">
    <property type="protein sequence ID" value="TCO39995.1"/>
    <property type="molecule type" value="Genomic_DNA"/>
</dbReference>
<gene>
    <name evidence="1" type="ORF">EV148_106150</name>
</gene>